<evidence type="ECO:0000313" key="3">
    <source>
        <dbReference type="Proteomes" id="UP000678016"/>
    </source>
</evidence>
<protein>
    <submittedName>
        <fullName evidence="2">Uncharacterized protein</fullName>
    </submittedName>
</protein>
<sequence length="122" mass="14004">MDAIEQLQHLQEELTARGLPSQISDKPHWFSLNPVPTLTCCPYLGYAQVTVTEHGLYRWLDGKGDYRTHPRVFAGLVVDDLIRTRAGTSSPPELPEWNKTAKKIAPPLPRRSDWRRAREQEE</sequence>
<proteinExistence type="predicted"/>
<feature type="region of interest" description="Disordered" evidence="1">
    <location>
        <begin position="87"/>
        <end position="122"/>
    </location>
</feature>
<dbReference type="EMBL" id="CP074132">
    <property type="protein sequence ID" value="QUX27607.1"/>
    <property type="molecule type" value="Genomic_DNA"/>
</dbReference>
<dbReference type="RefSeq" id="WP_212640667.1">
    <property type="nucleotide sequence ID" value="NZ_CP074132.1"/>
</dbReference>
<dbReference type="Proteomes" id="UP000678016">
    <property type="component" value="Chromosome"/>
</dbReference>
<organism evidence="2 3">
    <name type="scientific">Nocardiopsis akebiae</name>
    <dbReference type="NCBI Taxonomy" id="2831968"/>
    <lineage>
        <taxon>Bacteria</taxon>
        <taxon>Bacillati</taxon>
        <taxon>Actinomycetota</taxon>
        <taxon>Actinomycetes</taxon>
        <taxon>Streptosporangiales</taxon>
        <taxon>Nocardiopsidaceae</taxon>
        <taxon>Nocardiopsis</taxon>
    </lineage>
</organism>
<feature type="compositionally biased region" description="Basic and acidic residues" evidence="1">
    <location>
        <begin position="110"/>
        <end position="122"/>
    </location>
</feature>
<evidence type="ECO:0000256" key="1">
    <source>
        <dbReference type="SAM" id="MobiDB-lite"/>
    </source>
</evidence>
<accession>A0ABX8C2E8</accession>
<name>A0ABX8C2E8_9ACTN</name>
<keyword evidence="3" id="KW-1185">Reference proteome</keyword>
<evidence type="ECO:0000313" key="2">
    <source>
        <dbReference type="EMBL" id="QUX27607.1"/>
    </source>
</evidence>
<reference evidence="3" key="1">
    <citation type="submission" date="2021-05" db="EMBL/GenBank/DDBJ databases">
        <title>Direct Submission.</title>
        <authorList>
            <person name="Li K."/>
            <person name="Gao J."/>
        </authorList>
    </citation>
    <scope>NUCLEOTIDE SEQUENCE [LARGE SCALE GENOMIC DNA]</scope>
    <source>
        <strain evidence="3">HDS12</strain>
    </source>
</reference>
<gene>
    <name evidence="2" type="ORF">KGD83_20185</name>
</gene>